<dbReference type="InterPro" id="IPR022038">
    <property type="entry name" value="Ig-like_bact"/>
</dbReference>
<dbReference type="OrthoDB" id="8801596at2"/>
<feature type="domain" description="Bacterial Ig-like" evidence="3">
    <location>
        <begin position="257"/>
        <end position="352"/>
    </location>
</feature>
<feature type="domain" description="Bacterial Ig-like" evidence="2">
    <location>
        <begin position="1971"/>
        <end position="2062"/>
    </location>
</feature>
<protein>
    <submittedName>
        <fullName evidence="4">Uncharacterized protein</fullName>
    </submittedName>
</protein>
<feature type="domain" description="Bacterial Ig-like" evidence="3">
    <location>
        <begin position="3450"/>
        <end position="3549"/>
    </location>
</feature>
<dbReference type="Gene3D" id="2.60.40.10">
    <property type="entry name" value="Immunoglobulins"/>
    <property type="match status" value="23"/>
</dbReference>
<dbReference type="EMBL" id="LFYT02000004">
    <property type="protein sequence ID" value="PVE43913.1"/>
    <property type="molecule type" value="Genomic_DNA"/>
</dbReference>
<proteinExistence type="predicted"/>
<feature type="domain" description="Ig-like" evidence="1">
    <location>
        <begin position="1155"/>
        <end position="1201"/>
    </location>
</feature>
<dbReference type="RefSeq" id="WP_116695810.1">
    <property type="nucleotide sequence ID" value="NZ_LFYT02000004.1"/>
</dbReference>
<feature type="domain" description="Ig-like" evidence="1">
    <location>
        <begin position="2497"/>
        <end position="2560"/>
    </location>
</feature>
<sequence>MKSIKMLDAQGRVVQSAETINRNLLAIQSGPVSLDAVASTKLMVLTLRDKVLPEVAHPQKIHVRRVAKNLELVLDGDFSEGADFIINNYFDVCNSNDCRIYGYDPTGKVLEYQVADGVAYSSWTADLFGQAQVHAVPLVPSAVAAGGGGIFGLWGLVGAGGLLAAVALASKGESEPAPSSPQLALAADTGLAGDALTQDARINVSGAPSDVTVYYSLDQGKTWTTKYSPVEGLNTVWVQAEKGGVRSPTSTMVFTLDTKGPEATITMDKSILKVGDTATVTITFNEKVTGFSKDDVIAQQGSLGDFVSDASGLVWKATFTPEAGSENLDLKLSLQSTYTDLAGNAGQTAAASYGVDTQLPSFTVKLDATSDSGVVGDAGTNDDTPTLSGTGSAGDIIRVTMPGTGEVISTTVDGSGQWLVTPTQPIVSGSVSVVARDSSGNTSPAQTLQLTIDKSISVPVVSLSCDSGVSATDKVTNSGALSVVADSGAQIEYSTDGSSWASTFTATEGANTVYVRATDAAGNTATSQPLTFTLDTIVPVYQVALNCDTAVPTDRITQEASLALADVETSTALSFSSQGDSSWSSTFVPTEGHNLVTVRVADIAGNERPQDFSFTLDSVRPSAPVISLVNDSGWRDNDQITLDGRINIAFDVGTTVELSLDGQTWVTTFTAQEGFNTVSARATDAAGNVSEISSLNFWMDTEVPDAPIVSLVCDTGSNTQDQLTAQALLRLNTQEVDSQIQYSTNGGIWTTTFTAHEGLNQVQIRVVDGAGNVGAATFFDFTLDTQGPDAPTVFLVCDSGIFETDNISQDGALRVGSVEPGSILQYSTDGIGWASTFAAGEGLNTVKVRSVDAAGNAGTVETLVFTVNNQISQPLLTLACDTEVFGDNLTHEGAVIVSGPDSDARLEYSTNGTDWFNSFIAVEGENTVQVRATDAAGNTATSEAMVFTLVSQIPAFTVALNCDSGQSADLVSRDDTLLLGDVDADAQVSYSTNGSTWTSTYTAAEGLNNVKVRVMDAAGNQRTQDYSFTLDSTAPTPAVLTLVCDSGSQGADKLTNNGAINVAAEAGATLEYSTNGTTWGSTFAASEGANTVSVRVTDQAGNVSSTSSLSFTLDSAAPVAPTVGLVCDSGSITGSGTDKITNTGTLSLSSVEAGGQLEYSTNGVNWATTFAAAEGSNNVQVRVTDAAGNLGAVTNYSFTLDTQAPDAPVLVLVCDSGALGTDKITSDGRYSVTTLEVGTTLQYSTDGVGWGTTFTAAEGSNTVKARVIDAAGNAGAASTLSFTLDTVINKPTVALACDSGTSNSDGITRNGGLNLNSIDSDAQVQYSTDGQTWTSSFTAVEGTNSVTLKVTDAAGNVATSDTLSFTLNAADAVFTAQLDLSSNSGSQTDLLTQDLTPTISGTGTEGDIIQVTMPGTGEILSITVAADGKWSVTASTDIASGTVSVTASNAAGVVSAAKTLTLQIDARIATPVISLISDSGSSATDKVTSNSAFSVSADSDSLLAYSTNGTTWATTFTPAEGANTVQVRATDAAGNVATSSAFSFTLDSQTSAFTVALSCDSGTASDKLSRDATLVITGAEAGASIEYSTNGSTWTSTYTAAEGLNNLKVRVMDAAGNQRTQDYSFTLDSTAPTPAVLTLVCDSGSQGADKLSNNGNINIAAEAGATLEYSTNGTTWGSTFAASEGANTVSVRVTDQAGNVSSTSSLSFTLDSAAPTAPTVGLVCDSGSSTGAGTDKLSNIGTLSLSSVEAGGQLEYSTNGVNWATTFAAAEGTNNVQVRVTDAAGNLGAVTNYSFTLDTQAPVAPVLGLVCDSGALGTDKITSDGRYTVTTLEVGATLQYSTDGVGWGTTFTAAEGSNTVKARVIDAAGNAGAASTLSFTLDTVISKPTVALACDSGTSNSDGITRSGALNLNHIDSDAQVQYSTDGQTWTSSFTAVEGTNSVTLKVTDAAGNVATSDTLSFTLNAADAVFTAQLDLSSNSGSQTDLLTQDLTPTISGTGTEGDIIQVTMPGTGEILSTTVAADGKWSVTASTDVASGTVSVTASNAAGVVSAAKTLTLQIDASITTPVISLISDSGSSATDKVTSNGTFAVSADSDSLLEYSTNGTTWATTFAAAEGANTVQVRATDAAGNVATSAAFSFTLDSQTSAFTVALSCDSGTASDKLSRDATLVITGAEAGASVEYSTNGTTWTSTYTAAEGLNNVKVRVMDAAGNQRTQDYSFTLDSTAPTPAVLTLVCDSGSQLGDKLTNNGNINVAAEVGATLEYSTNGTTWGSTFAASEGANTVSVRVTDQAGNVSATSSLSFTLDSAAPTAPTVGLVCDSGSSTGAGTDKLSNIGTLSLSSVEAGGQLEYSTNGVNWATTFAAAEGSNNVQVRVTDAAGNLGAVTNYSFTLDTQAPDAPVLVLVCDTGALGTDKITSDGRYSVTTLEVGATLQYSTDGVGWGTTFTAAEGSNTVKARVIDAAGNAGAASTLSFTLDTVISKPTVALACDSGTSNSDGITRNGALNLNNVDSDAQVQYSTDGQTWTSSFTAVEGTNSVTLKVTDAAGNVATSDTLSFTLNAAGAVFTAQLDLSSNSGSPTDLLTQDLTPTISGTGTEGDIIQVTMPGTGEILSTTVAADGKWSVTASTDVASGTVSVTASNAAGVVSAAKTLTLQIDASIATPVISLISDSGSSATDKVTSNSAFSVSADSDSQLEYSTNGSTWTSTYAALEGANTVQVRATDAAGNVATSSAFSFTLDSQTSAFTVSLSCDSGTTGDKLSRDATLVITGAEAGADINYSTNGTTWTSTYTAAEGLNTVKVRVMDAAGNQRTQDYSFTLDSTAPTPAVLTLVCDSGSQGADKLTNNGNINVVAEAGATLEYSTNGTTWGTTFTAAEGANTVSVRVTDQAGNVSEASSLSFTLDSAAPTAPTVGLVCDSGSITGSGTDKITNTGTLSLSSVEAGGQLEYSTNGVNWATTFAAAEGVNNVKVRVTDATGNTGAVATYSFTLDTQAPDAPVLGLVCDSGALGTDKITQTGNLTASSLEAGATLQYSTNGSAWGSTFAAGEGSNTVYARVVDAAGNTGAASQLVFTVDTFIVKPILTLACDTGTPGDLVTIDASLNVPGSATGSAIEAGAVVEYSTNASSWTNTYSAIEGSNTVYARVRDAAGNIAVSDVLRFVLNTKAGTFTAGLDNNSNSGALTDLSTYYDTPTITGSGSEGDRIKVTMPGTGEVLTTVVDNNGLWSVTPTLAIASGNVQIERTLQAGNAVDATINLAVVIDKTVASPAVSLLCDTGRSQSDKISTVGNLNIGLIETDALVEYSTDGSTWSSTFTAQEGANTVQVRQTDKANNTSTPTVFSFTVDTGKPVPTVSITAIGGDDAVGPADAAHLQTTITGAALGASEGDLVQIAVNGHTFSGTVNAVGSYNISIDTADLVADSDKTLEVLLNASDAAGNQASTSASRSYSVDTSAPQVQSIALDKTLLKAGDSATVTIRFSEKVIAFDVGDLVADNASLSNLATADDGLTWTATLLAHSSIEDTSNLVQLSATYNDTAGNVGTAGTSGNYSLDTKAPTATIKLVDEALQAGETTTLTITFSEKVQDFGNADVTVQNGTLGTLVSTDGIVWTGTYTPSVNLEDTTNVITLANTYSDLIGNAGAVGTSGNYSVDTKAPSAVVTLQDAQGAPMTSLTAGQSAQLTITFSEAVKDFSNADVTAPNGTLSTLASTDGGTTWTATFTPNANVEVAANSISVNPGAYSDLAANAGAAASSANYAVDTQGPTATITLSDSALTAGESAQVTIVFSEKVTGFGNTDVAVENGTLSTLATTDGGKTWVGSFTPTAGTADASNVMSVANSYTDVAGNQGASTSSANYAIDLKAPTASIALSDNALKAGESATVTITFSEKVKDFSNADITAPNGALSTFTASTDGLIWTATFTPATDTEAASNTLSLGTAYTDEAGNAGTVATATYAVDTQAPSFTVKLDDASNSGALSDRLTRIDMPTISGTGSKDDVIQVTMPGTGEVLSTTVAA</sequence>
<dbReference type="PANTHER" id="PTHR34677">
    <property type="match status" value="1"/>
</dbReference>
<dbReference type="STRING" id="1293045.H663_02260"/>
<feature type="domain" description="Bacterial Ig-like" evidence="3">
    <location>
        <begin position="3857"/>
        <end position="3950"/>
    </location>
</feature>
<dbReference type="Gene3D" id="3.30.420.430">
    <property type="match status" value="2"/>
</dbReference>
<feature type="domain" description="Bacterial Ig-like" evidence="2">
    <location>
        <begin position="1374"/>
        <end position="1465"/>
    </location>
</feature>
<feature type="domain" description="Bacterial Ig-like" evidence="3">
    <location>
        <begin position="3650"/>
        <end position="3756"/>
    </location>
</feature>
<feature type="domain" description="Bacterial Ig-like" evidence="2">
    <location>
        <begin position="3170"/>
        <end position="3262"/>
    </location>
</feature>
<dbReference type="InterPro" id="IPR013783">
    <property type="entry name" value="Ig-like_fold"/>
</dbReference>
<name>A0A2T7UGV3_9BURK</name>
<feature type="domain" description="Ig-like" evidence="1">
    <location>
        <begin position="2349"/>
        <end position="2395"/>
    </location>
</feature>
<feature type="domain" description="Ig-like" evidence="1">
    <location>
        <begin position="2250"/>
        <end position="2309"/>
    </location>
</feature>
<feature type="domain" description="Ig-like" evidence="1">
    <location>
        <begin position="1752"/>
        <end position="1798"/>
    </location>
</feature>
<evidence type="ECO:0000259" key="1">
    <source>
        <dbReference type="Pfam" id="PF12245"/>
    </source>
</evidence>
<reference evidence="4" key="1">
    <citation type="submission" date="2017-04" db="EMBL/GenBank/DDBJ databases">
        <title>Unexpected and diverse lifestyles within the genus Limnohabitans.</title>
        <authorList>
            <person name="Kasalicky V."/>
            <person name="Mehrshad M."/>
            <person name="Andrei S.-A."/>
            <person name="Salcher M."/>
            <person name="Kratochvilova H."/>
            <person name="Simek K."/>
            <person name="Ghai R."/>
        </authorList>
    </citation>
    <scope>NUCLEOTIDE SEQUENCE [LARGE SCALE GENOMIC DNA]</scope>
    <source>
        <strain evidence="4">II-D5</strain>
    </source>
</reference>
<dbReference type="Proteomes" id="UP000037507">
    <property type="component" value="Unassembled WGS sequence"/>
</dbReference>
<accession>A0A2T7UGV3</accession>
<evidence type="ECO:0000259" key="3">
    <source>
        <dbReference type="Pfam" id="PF19078"/>
    </source>
</evidence>
<comment type="caution">
    <text evidence="4">The sequence shown here is derived from an EMBL/GenBank/DDBJ whole genome shotgun (WGS) entry which is preliminary data.</text>
</comment>
<feature type="domain" description="Ig-like" evidence="1">
    <location>
        <begin position="1650"/>
        <end position="1712"/>
    </location>
</feature>
<organism evidence="4 5">
    <name type="scientific">Limnohabitans planktonicus II-D5</name>
    <dbReference type="NCBI Taxonomy" id="1293045"/>
    <lineage>
        <taxon>Bacteria</taxon>
        <taxon>Pseudomonadati</taxon>
        <taxon>Pseudomonadota</taxon>
        <taxon>Betaproteobacteria</taxon>
        <taxon>Burkholderiales</taxon>
        <taxon>Comamonadaceae</taxon>
        <taxon>Limnohabitans</taxon>
    </lineage>
</organism>
<dbReference type="InterPro" id="IPR044048">
    <property type="entry name" value="Big_12"/>
</dbReference>
<dbReference type="InterPro" id="IPR044016">
    <property type="entry name" value="Big_13"/>
</dbReference>
<feature type="domain" description="Bacterial Ig-like" evidence="2">
    <location>
        <begin position="2567"/>
        <end position="2659"/>
    </location>
</feature>
<evidence type="ECO:0000313" key="5">
    <source>
        <dbReference type="Proteomes" id="UP000037507"/>
    </source>
</evidence>
<evidence type="ECO:0000259" key="2">
    <source>
        <dbReference type="Pfam" id="PF19077"/>
    </source>
</evidence>
<gene>
    <name evidence="4" type="ORF">H663_005475</name>
</gene>
<feature type="domain" description="Bacterial Ig-like" evidence="3">
    <location>
        <begin position="3551"/>
        <end position="3649"/>
    </location>
</feature>
<feature type="domain" description="Ig-like" evidence="1">
    <location>
        <begin position="1068"/>
        <end position="1115"/>
    </location>
</feature>
<evidence type="ECO:0000313" key="4">
    <source>
        <dbReference type="EMBL" id="PVE43913.1"/>
    </source>
</evidence>
<dbReference type="NCBIfam" id="NF033510">
    <property type="entry name" value="Ca_tandemer"/>
    <property type="match status" value="5"/>
</dbReference>
<feature type="domain" description="Bacterial Ig-like" evidence="3">
    <location>
        <begin position="3757"/>
        <end position="3856"/>
    </location>
</feature>
<dbReference type="PANTHER" id="PTHR34677:SF3">
    <property type="entry name" value="BACTERIAL IG-LIKE DOMAIN-CONTAINING PROTEIN"/>
    <property type="match status" value="1"/>
</dbReference>
<keyword evidence="5" id="KW-1185">Reference proteome</keyword>
<dbReference type="Pfam" id="PF19078">
    <property type="entry name" value="Big_12"/>
    <property type="match status" value="6"/>
</dbReference>
<feature type="domain" description="Bacterial Ig-like" evidence="2">
    <location>
        <begin position="359"/>
        <end position="453"/>
    </location>
</feature>
<feature type="non-terminal residue" evidence="4">
    <location>
        <position position="4014"/>
    </location>
</feature>
<dbReference type="Pfam" id="PF12245">
    <property type="entry name" value="Big_3_2"/>
    <property type="match status" value="7"/>
</dbReference>
<dbReference type="Pfam" id="PF19077">
    <property type="entry name" value="Big_13"/>
    <property type="match status" value="5"/>
</dbReference>